<evidence type="ECO:0000256" key="2">
    <source>
        <dbReference type="ARBA" id="ARBA00022448"/>
    </source>
</evidence>
<dbReference type="OMA" id="CEEHPPK"/>
<keyword evidence="4 10" id="KW-0812">Transmembrane</keyword>
<feature type="transmembrane region" description="Helical" evidence="10">
    <location>
        <begin position="317"/>
        <end position="341"/>
    </location>
</feature>
<keyword evidence="8 10" id="KW-0472">Membrane</keyword>
<comment type="subcellular location">
    <subcellularLocation>
        <location evidence="1">Membrane</location>
        <topology evidence="1">Multi-pass membrane protein</topology>
    </subcellularLocation>
</comment>
<feature type="transmembrane region" description="Helical" evidence="10">
    <location>
        <begin position="135"/>
        <end position="156"/>
    </location>
</feature>
<dbReference type="GO" id="GO:0006885">
    <property type="term" value="P:regulation of pH"/>
    <property type="evidence" value="ECO:0007669"/>
    <property type="project" value="TreeGrafter"/>
</dbReference>
<feature type="transmembrane region" description="Helical" evidence="10">
    <location>
        <begin position="100"/>
        <end position="123"/>
    </location>
</feature>
<name>A0A151SQB6_CAJCA</name>
<evidence type="ECO:0000256" key="3">
    <source>
        <dbReference type="ARBA" id="ARBA00022538"/>
    </source>
</evidence>
<accession>A0A151SQB6</accession>
<keyword evidence="2" id="KW-0813">Transport</keyword>
<dbReference type="AlphaFoldDB" id="A0A151SQB6"/>
<dbReference type="Gramene" id="C.cajan_03206.t">
    <property type="protein sequence ID" value="C.cajan_03206.t"/>
    <property type="gene ID" value="C.cajan_03206"/>
</dbReference>
<dbReference type="InterPro" id="IPR038770">
    <property type="entry name" value="Na+/solute_symporter_sf"/>
</dbReference>
<feature type="transmembrane region" description="Helical" evidence="10">
    <location>
        <begin position="287"/>
        <end position="305"/>
    </location>
</feature>
<feature type="transmembrane region" description="Helical" evidence="10">
    <location>
        <begin position="168"/>
        <end position="193"/>
    </location>
</feature>
<evidence type="ECO:0000256" key="9">
    <source>
        <dbReference type="ARBA" id="ARBA00038341"/>
    </source>
</evidence>
<feature type="transmembrane region" description="Helical" evidence="10">
    <location>
        <begin position="239"/>
        <end position="256"/>
    </location>
</feature>
<dbReference type="PANTHER" id="PTHR32468:SF120">
    <property type="entry name" value="CATION_H+ EXCHANGER 3"/>
    <property type="match status" value="1"/>
</dbReference>
<organism evidence="13 14">
    <name type="scientific">Cajanus cajan</name>
    <name type="common">Pigeon pea</name>
    <name type="synonym">Cajanus indicus</name>
    <dbReference type="NCBI Taxonomy" id="3821"/>
    <lineage>
        <taxon>Eukaryota</taxon>
        <taxon>Viridiplantae</taxon>
        <taxon>Streptophyta</taxon>
        <taxon>Embryophyta</taxon>
        <taxon>Tracheophyta</taxon>
        <taxon>Spermatophyta</taxon>
        <taxon>Magnoliopsida</taxon>
        <taxon>eudicotyledons</taxon>
        <taxon>Gunneridae</taxon>
        <taxon>Pentapetalae</taxon>
        <taxon>rosids</taxon>
        <taxon>fabids</taxon>
        <taxon>Fabales</taxon>
        <taxon>Fabaceae</taxon>
        <taxon>Papilionoideae</taxon>
        <taxon>50 kb inversion clade</taxon>
        <taxon>NPAAA clade</taxon>
        <taxon>indigoferoid/millettioid clade</taxon>
        <taxon>Phaseoleae</taxon>
        <taxon>Cajanus</taxon>
    </lineage>
</organism>
<keyword evidence="14" id="KW-1185">Reference proteome</keyword>
<evidence type="ECO:0000259" key="12">
    <source>
        <dbReference type="Pfam" id="PF23256"/>
    </source>
</evidence>
<dbReference type="Proteomes" id="UP000075243">
    <property type="component" value="Chromosome 11"/>
</dbReference>
<dbReference type="InterPro" id="IPR057291">
    <property type="entry name" value="CHX17_2nd"/>
</dbReference>
<evidence type="ECO:0000256" key="5">
    <source>
        <dbReference type="ARBA" id="ARBA00022958"/>
    </source>
</evidence>
<feature type="transmembrane region" description="Helical" evidence="10">
    <location>
        <begin position="205"/>
        <end position="227"/>
    </location>
</feature>
<evidence type="ECO:0000256" key="6">
    <source>
        <dbReference type="ARBA" id="ARBA00022989"/>
    </source>
</evidence>
<dbReference type="InterPro" id="IPR006153">
    <property type="entry name" value="Cation/H_exchanger_TM"/>
</dbReference>
<keyword evidence="3" id="KW-0633">Potassium transport</keyword>
<protein>
    <submittedName>
        <fullName evidence="13">K(+)/H(+) antiporter 13</fullName>
    </submittedName>
</protein>
<evidence type="ECO:0000256" key="4">
    <source>
        <dbReference type="ARBA" id="ARBA00022692"/>
    </source>
</evidence>
<keyword evidence="7" id="KW-0406">Ion transport</keyword>
<keyword evidence="6 10" id="KW-1133">Transmembrane helix</keyword>
<dbReference type="EMBL" id="CM003613">
    <property type="protein sequence ID" value="KYP57026.1"/>
    <property type="molecule type" value="Genomic_DNA"/>
</dbReference>
<comment type="similarity">
    <text evidence="9">Belongs to the monovalent cation:proton antiporter 2 (CPA2) transporter (TC 2.A.37) family. CHX (TC 2.A.37.4) subfamily.</text>
</comment>
<dbReference type="GO" id="GO:0015297">
    <property type="term" value="F:antiporter activity"/>
    <property type="evidence" value="ECO:0007669"/>
    <property type="project" value="InterPro"/>
</dbReference>
<dbReference type="GO" id="GO:0006813">
    <property type="term" value="P:potassium ion transport"/>
    <property type="evidence" value="ECO:0007669"/>
    <property type="project" value="UniProtKB-KW"/>
</dbReference>
<dbReference type="GO" id="GO:0012505">
    <property type="term" value="C:endomembrane system"/>
    <property type="evidence" value="ECO:0007669"/>
    <property type="project" value="TreeGrafter"/>
</dbReference>
<dbReference type="GO" id="GO:0016020">
    <property type="term" value="C:membrane"/>
    <property type="evidence" value="ECO:0007669"/>
    <property type="project" value="UniProtKB-SubCell"/>
</dbReference>
<reference evidence="13 14" key="1">
    <citation type="journal article" date="2012" name="Nat. Biotechnol.">
        <title>Draft genome sequence of pigeonpea (Cajanus cajan), an orphan legume crop of resource-poor farmers.</title>
        <authorList>
            <person name="Varshney R.K."/>
            <person name="Chen W."/>
            <person name="Li Y."/>
            <person name="Bharti A.K."/>
            <person name="Saxena R.K."/>
            <person name="Schlueter J.A."/>
            <person name="Donoghue M.T."/>
            <person name="Azam S."/>
            <person name="Fan G."/>
            <person name="Whaley A.M."/>
            <person name="Farmer A.D."/>
            <person name="Sheridan J."/>
            <person name="Iwata A."/>
            <person name="Tuteja R."/>
            <person name="Penmetsa R.V."/>
            <person name="Wu W."/>
            <person name="Upadhyaya H.D."/>
            <person name="Yang S.P."/>
            <person name="Shah T."/>
            <person name="Saxena K.B."/>
            <person name="Michael T."/>
            <person name="McCombie W.R."/>
            <person name="Yang B."/>
            <person name="Zhang G."/>
            <person name="Yang H."/>
            <person name="Wang J."/>
            <person name="Spillane C."/>
            <person name="Cook D.R."/>
            <person name="May G.D."/>
            <person name="Xu X."/>
            <person name="Jackson S.A."/>
        </authorList>
    </citation>
    <scope>NUCLEOTIDE SEQUENCE [LARGE SCALE GENOMIC DNA]</scope>
    <source>
        <strain evidence="14">cv. Asha</strain>
    </source>
</reference>
<feature type="transmembrane region" description="Helical" evidence="10">
    <location>
        <begin position="69"/>
        <end position="88"/>
    </location>
</feature>
<feature type="domain" description="Cation/H+ exchanger transmembrane" evidence="11">
    <location>
        <begin position="18"/>
        <end position="397"/>
    </location>
</feature>
<evidence type="ECO:0000259" key="11">
    <source>
        <dbReference type="Pfam" id="PF00999"/>
    </source>
</evidence>
<evidence type="ECO:0000256" key="1">
    <source>
        <dbReference type="ARBA" id="ARBA00004141"/>
    </source>
</evidence>
<dbReference type="Pfam" id="PF23256">
    <property type="entry name" value="CHX17_2nd"/>
    <property type="match status" value="1"/>
</dbReference>
<evidence type="ECO:0000256" key="7">
    <source>
        <dbReference type="ARBA" id="ARBA00023065"/>
    </source>
</evidence>
<evidence type="ECO:0000256" key="8">
    <source>
        <dbReference type="ARBA" id="ARBA00023136"/>
    </source>
</evidence>
<evidence type="ECO:0000313" key="13">
    <source>
        <dbReference type="EMBL" id="KYP57026.1"/>
    </source>
</evidence>
<dbReference type="GO" id="GO:1902600">
    <property type="term" value="P:proton transmembrane transport"/>
    <property type="evidence" value="ECO:0007669"/>
    <property type="project" value="InterPro"/>
</dbReference>
<evidence type="ECO:0000313" key="14">
    <source>
        <dbReference type="Proteomes" id="UP000075243"/>
    </source>
</evidence>
<feature type="domain" description="Cation/H(+) antiporter central" evidence="12">
    <location>
        <begin position="461"/>
        <end position="582"/>
    </location>
</feature>
<sequence length="741" mass="82405">MKSFLPLFELQVLLIFVITQICSLLLKPLGLAQFISQMMAGLVLQACFEVEPLGTGLRKLFPYGTHDTISTISSIGFVLFIFINGVQMDFSLITRMGKRAWAIAIAGLVVPLFTSISALILFNNHVTKYIGDYDNLVVALVSHTVISFAVIASLLNELKMQNSELGKLALSSALVSDVLCTIATTTGTALMVTDDSGVSKVVKNLFSLVAMGVFVPLLCRPAMFWIIKHTPEGRPVKNSYIYIIISMVFLLGWLSVKINQEFVLGAFVLGLSVPEGPPLGSALVKKLNFFSTTFLLPIYVTTSMLKADFSMDFSSVSVITIAFVIIMTHFIKMISCIVSALSCNIPLRDALSLALILNSKGVVEIGLYCFLYDNEIIDGQAFGVMIVSIMMIASIVQWSVKFLYDPSRKYGGYQKRNMISLRSWSELRMVVCIHKINHISSMIDLLDLCCPTAENPITVDVLHLIELVGRALPIFIHHHFQRQGTGFRKSYSDDIILAFDIYEHNNPHAITAYPCTAISPPSLMYEDVCNLAFDKVASIIILPFHLRWSTDGEVEYDDKNIRALNCRVLEISPCSVGILVSRRASLQIRDSCIRLAMVYLGGQDDEEALCIAKRAIRNPGVNLVVYHLVANNSEEEVDDDDDEELQDVKYEHSVRYQQVIAMEGSETASFLRHIVKEHDFFIVGRRHGISSPQTDGLTNWSEFPELGVIGDFLASPDLQSRASILVVQQQLSVKKHDGWLL</sequence>
<dbReference type="Gene3D" id="1.20.1530.20">
    <property type="match status" value="1"/>
</dbReference>
<feature type="transmembrane region" description="Helical" evidence="10">
    <location>
        <begin position="353"/>
        <end position="373"/>
    </location>
</feature>
<dbReference type="InterPro" id="IPR050794">
    <property type="entry name" value="CPA2_transporter"/>
</dbReference>
<evidence type="ECO:0000256" key="10">
    <source>
        <dbReference type="SAM" id="Phobius"/>
    </source>
</evidence>
<proteinExistence type="inferred from homology"/>
<feature type="transmembrane region" description="Helical" evidence="10">
    <location>
        <begin position="379"/>
        <end position="400"/>
    </location>
</feature>
<dbReference type="Pfam" id="PF00999">
    <property type="entry name" value="Na_H_Exchanger"/>
    <property type="match status" value="1"/>
</dbReference>
<keyword evidence="5" id="KW-0630">Potassium</keyword>
<gene>
    <name evidence="13" type="ORF">KK1_003278</name>
</gene>
<dbReference type="PANTHER" id="PTHR32468">
    <property type="entry name" value="CATION/H + ANTIPORTER"/>
    <property type="match status" value="1"/>
</dbReference>